<feature type="transmembrane region" description="Helical" evidence="1">
    <location>
        <begin position="38"/>
        <end position="55"/>
    </location>
</feature>
<dbReference type="EMBL" id="NKHF01000102">
    <property type="protein sequence ID" value="PCK29838.1"/>
    <property type="molecule type" value="Genomic_DNA"/>
</dbReference>
<organism evidence="2 3">
    <name type="scientific">Pseudoalteromonas piscicida</name>
    <dbReference type="NCBI Taxonomy" id="43662"/>
    <lineage>
        <taxon>Bacteria</taxon>
        <taxon>Pseudomonadati</taxon>
        <taxon>Pseudomonadota</taxon>
        <taxon>Gammaproteobacteria</taxon>
        <taxon>Alteromonadales</taxon>
        <taxon>Pseudoalteromonadaceae</taxon>
        <taxon>Pseudoalteromonas</taxon>
    </lineage>
</organism>
<accession>A0A2A5JK73</accession>
<protein>
    <submittedName>
        <fullName evidence="2">Uncharacterized protein</fullName>
    </submittedName>
</protein>
<keyword evidence="1" id="KW-1133">Transmembrane helix</keyword>
<evidence type="ECO:0000313" key="2">
    <source>
        <dbReference type="EMBL" id="PCK29838.1"/>
    </source>
</evidence>
<keyword evidence="3" id="KW-1185">Reference proteome</keyword>
<evidence type="ECO:0000256" key="1">
    <source>
        <dbReference type="SAM" id="Phobius"/>
    </source>
</evidence>
<evidence type="ECO:0000313" key="3">
    <source>
        <dbReference type="Proteomes" id="UP000228621"/>
    </source>
</evidence>
<keyword evidence="1" id="KW-0812">Transmembrane</keyword>
<reference evidence="3" key="1">
    <citation type="journal article" date="2019" name="Genome Announc.">
        <title>Draft Genome Sequence of Pseudoalteromonas piscicida Strain 36Y ROTHPW, an Hypersaline Seawater Isolate from the South Coast of Sonora, Mexico.</title>
        <authorList>
            <person name="Sanchez-Diaz R."/>
            <person name="Molina-Garza Z.J."/>
            <person name="Cruz-Suarez L.E."/>
            <person name="Selvin J."/>
            <person name="Kiran G.S."/>
            <person name="Ibarra-Gamez J.C."/>
            <person name="Gomez-Gil B."/>
            <person name="Galaviz-Silva L."/>
        </authorList>
    </citation>
    <scope>NUCLEOTIDE SEQUENCE [LARGE SCALE GENOMIC DNA]</scope>
    <source>
        <strain evidence="3">36Y_RITHPW</strain>
    </source>
</reference>
<dbReference type="AlphaFoldDB" id="A0A2A5JK73"/>
<dbReference type="OrthoDB" id="7063456at2"/>
<sequence>MSPELTLILLNFVLLFVAYVIVYPRLQDKSLANISKQDLLVTAVSLIVSGSLYYAKDVEFSLVFFEANWVVFTIIVFSLIELPFALWFKRRYKIKFKD</sequence>
<name>A0A2A5JK73_PSEO7</name>
<feature type="transmembrane region" description="Helical" evidence="1">
    <location>
        <begin position="67"/>
        <end position="88"/>
    </location>
</feature>
<proteinExistence type="predicted"/>
<gene>
    <name evidence="2" type="ORF">CEX98_20850</name>
</gene>
<dbReference type="RefSeq" id="WP_099643928.1">
    <property type="nucleotide sequence ID" value="NZ_JAQPZX010000037.1"/>
</dbReference>
<comment type="caution">
    <text evidence="2">The sequence shown here is derived from an EMBL/GenBank/DDBJ whole genome shotgun (WGS) entry which is preliminary data.</text>
</comment>
<dbReference type="Proteomes" id="UP000228621">
    <property type="component" value="Unassembled WGS sequence"/>
</dbReference>
<keyword evidence="1" id="KW-0472">Membrane</keyword>
<feature type="transmembrane region" description="Helical" evidence="1">
    <location>
        <begin position="6"/>
        <end position="26"/>
    </location>
</feature>